<organism evidence="1 2">
    <name type="scientific">Streptomyces taklimakanensis</name>
    <dbReference type="NCBI Taxonomy" id="2569853"/>
    <lineage>
        <taxon>Bacteria</taxon>
        <taxon>Bacillati</taxon>
        <taxon>Actinomycetota</taxon>
        <taxon>Actinomycetes</taxon>
        <taxon>Kitasatosporales</taxon>
        <taxon>Streptomycetaceae</taxon>
        <taxon>Streptomyces</taxon>
    </lineage>
</organism>
<name>A0A6G2BJY9_9ACTN</name>
<evidence type="ECO:0000313" key="1">
    <source>
        <dbReference type="EMBL" id="MTE22597.1"/>
    </source>
</evidence>
<proteinExistence type="predicted"/>
<sequence length="105" mass="12069">MTAANTPATPRLTPRLQEHVDRLTERTAREGHRFRPFPRDRWATHEGLQEEVRRRVLLLADEGVAWARAARPWAVATLRALLGERQARIGVEMEAYAIVYDAARQ</sequence>
<keyword evidence="2" id="KW-1185">Reference proteome</keyword>
<gene>
    <name evidence="1" type="ORF">F0L17_26580</name>
</gene>
<evidence type="ECO:0000313" key="2">
    <source>
        <dbReference type="Proteomes" id="UP000473014"/>
    </source>
</evidence>
<dbReference type="Proteomes" id="UP000473014">
    <property type="component" value="Unassembled WGS sequence"/>
</dbReference>
<dbReference type="EMBL" id="WIXO01000003">
    <property type="protein sequence ID" value="MTE22597.1"/>
    <property type="molecule type" value="Genomic_DNA"/>
</dbReference>
<accession>A0A6G2BJY9</accession>
<comment type="caution">
    <text evidence="1">The sequence shown here is derived from an EMBL/GenBank/DDBJ whole genome shotgun (WGS) entry which is preliminary data.</text>
</comment>
<reference evidence="1 2" key="1">
    <citation type="submission" date="2019-11" db="EMBL/GenBank/DDBJ databases">
        <authorList>
            <person name="Yuan L."/>
        </authorList>
    </citation>
    <scope>NUCLEOTIDE SEQUENCE [LARGE SCALE GENOMIC DNA]</scope>
    <source>
        <strain evidence="1 2">TRM43335</strain>
    </source>
</reference>
<dbReference type="AlphaFoldDB" id="A0A6G2BJY9"/>
<protein>
    <submittedName>
        <fullName evidence="1">Uncharacterized protein</fullName>
    </submittedName>
</protein>